<keyword evidence="1" id="KW-0413">Isomerase</keyword>
<dbReference type="InterPro" id="IPR029045">
    <property type="entry name" value="ClpP/crotonase-like_dom_sf"/>
</dbReference>
<dbReference type="CDD" id="cd06558">
    <property type="entry name" value="crotonase-like"/>
    <property type="match status" value="1"/>
</dbReference>
<dbReference type="RefSeq" id="WP_170052553.1">
    <property type="nucleotide sequence ID" value="NZ_JABBKX010000001.1"/>
</dbReference>
<keyword evidence="2" id="KW-1185">Reference proteome</keyword>
<proteinExistence type="predicted"/>
<dbReference type="Pfam" id="PF00378">
    <property type="entry name" value="ECH_1"/>
    <property type="match status" value="1"/>
</dbReference>
<reference evidence="1 2" key="1">
    <citation type="submission" date="2020-03" db="EMBL/GenBank/DDBJ databases">
        <authorList>
            <person name="Sun Q."/>
        </authorList>
    </citation>
    <scope>NUCLEOTIDE SEQUENCE [LARGE SCALE GENOMIC DNA]</scope>
    <source>
        <strain evidence="1 2">JC162</strain>
    </source>
</reference>
<accession>A0A848E9Z4</accession>
<protein>
    <submittedName>
        <fullName evidence="1">Enoyl-CoA hydratase/isomerase family protein</fullName>
    </submittedName>
</protein>
<dbReference type="EMBL" id="JABBKX010000001">
    <property type="protein sequence ID" value="NMJ40293.1"/>
    <property type="molecule type" value="Genomic_DNA"/>
</dbReference>
<dbReference type="GO" id="GO:0016853">
    <property type="term" value="F:isomerase activity"/>
    <property type="evidence" value="ECO:0007669"/>
    <property type="project" value="UniProtKB-KW"/>
</dbReference>
<organism evidence="1 2">
    <name type="scientific">Neoroseomonas marina</name>
    <dbReference type="NCBI Taxonomy" id="1232220"/>
    <lineage>
        <taxon>Bacteria</taxon>
        <taxon>Pseudomonadati</taxon>
        <taxon>Pseudomonadota</taxon>
        <taxon>Alphaproteobacteria</taxon>
        <taxon>Acetobacterales</taxon>
        <taxon>Acetobacteraceae</taxon>
        <taxon>Neoroseomonas</taxon>
    </lineage>
</organism>
<sequence>MSEAPVVVERAAETATLWLARPERGNALGAEIVEALDTGIDAAVAEGARLIVLRGRGRNFCTGLDLADLEAISDGDLALRILRIELLLQKIHALPVTTVAVAGGRVFGAGADLFAVCDHRIALRGSSFAFPGPAFGLVLGTGRLAGLVGDTAARQVLLAGQAIEAQRAVELGLATAVIEDEAVEDAIGVAHKAATRLDAATVAALHGRTRHADDAGDLAALARSVARPGLKARVEAYRAKVAAARR</sequence>
<dbReference type="InterPro" id="IPR001753">
    <property type="entry name" value="Enoyl-CoA_hydra/iso"/>
</dbReference>
<dbReference type="GO" id="GO:0006635">
    <property type="term" value="P:fatty acid beta-oxidation"/>
    <property type="evidence" value="ECO:0007669"/>
    <property type="project" value="TreeGrafter"/>
</dbReference>
<dbReference type="PANTHER" id="PTHR11941:SF54">
    <property type="entry name" value="ENOYL-COA HYDRATASE, MITOCHONDRIAL"/>
    <property type="match status" value="1"/>
</dbReference>
<dbReference type="Proteomes" id="UP000548582">
    <property type="component" value="Unassembled WGS sequence"/>
</dbReference>
<evidence type="ECO:0000313" key="1">
    <source>
        <dbReference type="EMBL" id="NMJ40293.1"/>
    </source>
</evidence>
<gene>
    <name evidence="1" type="ORF">GWK16_03515</name>
</gene>
<dbReference type="PANTHER" id="PTHR11941">
    <property type="entry name" value="ENOYL-COA HYDRATASE-RELATED"/>
    <property type="match status" value="1"/>
</dbReference>
<dbReference type="AlphaFoldDB" id="A0A848E9Z4"/>
<name>A0A848E9Z4_9PROT</name>
<dbReference type="Gene3D" id="3.90.226.10">
    <property type="entry name" value="2-enoyl-CoA Hydratase, Chain A, domain 1"/>
    <property type="match status" value="1"/>
</dbReference>
<evidence type="ECO:0000313" key="2">
    <source>
        <dbReference type="Proteomes" id="UP000548582"/>
    </source>
</evidence>
<dbReference type="SUPFAM" id="SSF52096">
    <property type="entry name" value="ClpP/crotonase"/>
    <property type="match status" value="1"/>
</dbReference>
<comment type="caution">
    <text evidence="1">The sequence shown here is derived from an EMBL/GenBank/DDBJ whole genome shotgun (WGS) entry which is preliminary data.</text>
</comment>